<evidence type="ECO:0000313" key="3">
    <source>
        <dbReference type="EMBL" id="OWQ85626.1"/>
    </source>
</evidence>
<sequence>MRCFIAALIAALLSSPMVARAEDSPLEQLSWLAGCWAAENGEAGSVEHWLPLAGGTMLGIGRTVKNGRTVEHEFLQIRLNAEGKPVYIALPSRQKEATFVATSIGDRAVVFENPAHDFPQRISYRAVGDDRLAARIEGLRNGAARGIDFPMKRVSCEEPAHRR</sequence>
<proteinExistence type="predicted"/>
<reference evidence="3 4" key="1">
    <citation type="journal article" date="2008" name="Int. J. Syst. Evol. Microbiol.">
        <title>Description of Roseateles aquatilis sp. nov. and Roseateles terrae sp. nov., in the class Betaproteobacteria, and emended description of the genus Roseateles.</title>
        <authorList>
            <person name="Gomila M."/>
            <person name="Bowien B."/>
            <person name="Falsen E."/>
            <person name="Moore E.R."/>
            <person name="Lalucat J."/>
        </authorList>
    </citation>
    <scope>NUCLEOTIDE SEQUENCE [LARGE SCALE GENOMIC DNA]</scope>
    <source>
        <strain evidence="3 4">CCUG 48205</strain>
    </source>
</reference>
<evidence type="ECO:0000256" key="1">
    <source>
        <dbReference type="SAM" id="SignalP"/>
    </source>
</evidence>
<dbReference type="InterPro" id="IPR046232">
    <property type="entry name" value="DUF6265"/>
</dbReference>
<name>A0A246IZ74_9BURK</name>
<organism evidence="3 4">
    <name type="scientific">Roseateles aquatilis</name>
    <dbReference type="NCBI Taxonomy" id="431061"/>
    <lineage>
        <taxon>Bacteria</taxon>
        <taxon>Pseudomonadati</taxon>
        <taxon>Pseudomonadota</taxon>
        <taxon>Betaproteobacteria</taxon>
        <taxon>Burkholderiales</taxon>
        <taxon>Sphaerotilaceae</taxon>
        <taxon>Roseateles</taxon>
    </lineage>
</organism>
<keyword evidence="4" id="KW-1185">Reference proteome</keyword>
<accession>A0A246IZ74</accession>
<gene>
    <name evidence="3" type="ORF">CDN99_21300</name>
</gene>
<feature type="signal peptide" evidence="1">
    <location>
        <begin position="1"/>
        <end position="21"/>
    </location>
</feature>
<dbReference type="RefSeq" id="WP_088386929.1">
    <property type="nucleotide sequence ID" value="NZ_NIOF01000012.1"/>
</dbReference>
<evidence type="ECO:0000259" key="2">
    <source>
        <dbReference type="Pfam" id="PF19780"/>
    </source>
</evidence>
<comment type="caution">
    <text evidence="3">The sequence shown here is derived from an EMBL/GenBank/DDBJ whole genome shotgun (WGS) entry which is preliminary data.</text>
</comment>
<dbReference type="Pfam" id="PF19780">
    <property type="entry name" value="DUF6265"/>
    <property type="match status" value="1"/>
</dbReference>
<dbReference type="Proteomes" id="UP000197468">
    <property type="component" value="Unassembled WGS sequence"/>
</dbReference>
<keyword evidence="1" id="KW-0732">Signal</keyword>
<evidence type="ECO:0000313" key="4">
    <source>
        <dbReference type="Proteomes" id="UP000197468"/>
    </source>
</evidence>
<dbReference type="AlphaFoldDB" id="A0A246IZ74"/>
<feature type="domain" description="DUF6265" evidence="2">
    <location>
        <begin position="30"/>
        <end position="137"/>
    </location>
</feature>
<protein>
    <recommendedName>
        <fullName evidence="2">DUF6265 domain-containing protein</fullName>
    </recommendedName>
</protein>
<dbReference type="OrthoDB" id="5382295at2"/>
<feature type="chain" id="PRO_5012693087" description="DUF6265 domain-containing protein" evidence="1">
    <location>
        <begin position="22"/>
        <end position="163"/>
    </location>
</feature>
<dbReference type="EMBL" id="NIOF01000012">
    <property type="protein sequence ID" value="OWQ85626.1"/>
    <property type="molecule type" value="Genomic_DNA"/>
</dbReference>